<keyword evidence="2" id="KW-1185">Reference proteome</keyword>
<dbReference type="AlphaFoldDB" id="A0A482W1K7"/>
<dbReference type="EMBL" id="QDEB01038801">
    <property type="protein sequence ID" value="RZC38924.1"/>
    <property type="molecule type" value="Genomic_DNA"/>
</dbReference>
<name>A0A482W1K7_ASBVE</name>
<evidence type="ECO:0000313" key="2">
    <source>
        <dbReference type="Proteomes" id="UP000292052"/>
    </source>
</evidence>
<sequence length="21" mass="2252">MVCGNTQFKPVLLNSVNNSDA</sequence>
<comment type="caution">
    <text evidence="1">The sequence shown here is derived from an EMBL/GenBank/DDBJ whole genome shotgun (WGS) entry which is preliminary data.</text>
</comment>
<accession>A0A482W1K7</accession>
<protein>
    <submittedName>
        <fullName evidence="1">Uncharacterized protein</fullName>
    </submittedName>
</protein>
<dbReference type="Proteomes" id="UP000292052">
    <property type="component" value="Unassembled WGS sequence"/>
</dbReference>
<evidence type="ECO:0000313" key="1">
    <source>
        <dbReference type="EMBL" id="RZC38924.1"/>
    </source>
</evidence>
<reference evidence="1 2" key="1">
    <citation type="submission" date="2017-03" db="EMBL/GenBank/DDBJ databases">
        <title>Genome of the blue death feigning beetle - Asbolus verrucosus.</title>
        <authorList>
            <person name="Rider S.D."/>
        </authorList>
    </citation>
    <scope>NUCLEOTIDE SEQUENCE [LARGE SCALE GENOMIC DNA]</scope>
    <source>
        <strain evidence="1">Butters</strain>
        <tissue evidence="1">Head and leg muscle</tissue>
    </source>
</reference>
<gene>
    <name evidence="1" type="ORF">BDFB_007339</name>
</gene>
<organism evidence="1 2">
    <name type="scientific">Asbolus verrucosus</name>
    <name type="common">Desert ironclad beetle</name>
    <dbReference type="NCBI Taxonomy" id="1661398"/>
    <lineage>
        <taxon>Eukaryota</taxon>
        <taxon>Metazoa</taxon>
        <taxon>Ecdysozoa</taxon>
        <taxon>Arthropoda</taxon>
        <taxon>Hexapoda</taxon>
        <taxon>Insecta</taxon>
        <taxon>Pterygota</taxon>
        <taxon>Neoptera</taxon>
        <taxon>Endopterygota</taxon>
        <taxon>Coleoptera</taxon>
        <taxon>Polyphaga</taxon>
        <taxon>Cucujiformia</taxon>
        <taxon>Tenebrionidae</taxon>
        <taxon>Pimeliinae</taxon>
        <taxon>Asbolus</taxon>
    </lineage>
</organism>
<proteinExistence type="predicted"/>